<feature type="region of interest" description="Disordered" evidence="1">
    <location>
        <begin position="50"/>
        <end position="69"/>
    </location>
</feature>
<feature type="compositionally biased region" description="Polar residues" evidence="1">
    <location>
        <begin position="7"/>
        <end position="27"/>
    </location>
</feature>
<protein>
    <submittedName>
        <fullName evidence="2">Uncharacterized protein</fullName>
    </submittedName>
</protein>
<reference evidence="2 3" key="1">
    <citation type="journal article" date="2018" name="Nat. Ecol. Evol.">
        <title>Pezizomycetes genomes reveal the molecular basis of ectomycorrhizal truffle lifestyle.</title>
        <authorList>
            <person name="Murat C."/>
            <person name="Payen T."/>
            <person name="Noel B."/>
            <person name="Kuo A."/>
            <person name="Morin E."/>
            <person name="Chen J."/>
            <person name="Kohler A."/>
            <person name="Krizsan K."/>
            <person name="Balestrini R."/>
            <person name="Da Silva C."/>
            <person name="Montanini B."/>
            <person name="Hainaut M."/>
            <person name="Levati E."/>
            <person name="Barry K.W."/>
            <person name="Belfiori B."/>
            <person name="Cichocki N."/>
            <person name="Clum A."/>
            <person name="Dockter R.B."/>
            <person name="Fauchery L."/>
            <person name="Guy J."/>
            <person name="Iotti M."/>
            <person name="Le Tacon F."/>
            <person name="Lindquist E.A."/>
            <person name="Lipzen A."/>
            <person name="Malagnac F."/>
            <person name="Mello A."/>
            <person name="Molinier V."/>
            <person name="Miyauchi S."/>
            <person name="Poulain J."/>
            <person name="Riccioni C."/>
            <person name="Rubini A."/>
            <person name="Sitrit Y."/>
            <person name="Splivallo R."/>
            <person name="Traeger S."/>
            <person name="Wang M."/>
            <person name="Zifcakova L."/>
            <person name="Wipf D."/>
            <person name="Zambonelli A."/>
            <person name="Paolocci F."/>
            <person name="Nowrousian M."/>
            <person name="Ottonello S."/>
            <person name="Baldrian P."/>
            <person name="Spatafora J.W."/>
            <person name="Henrissat B."/>
            <person name="Nagy L.G."/>
            <person name="Aury J.M."/>
            <person name="Wincker P."/>
            <person name="Grigoriev I.V."/>
            <person name="Bonfante P."/>
            <person name="Martin F.M."/>
        </authorList>
    </citation>
    <scope>NUCLEOTIDE SEQUENCE [LARGE SCALE GENOMIC DNA]</scope>
    <source>
        <strain evidence="2 3">RN42</strain>
    </source>
</reference>
<dbReference type="AlphaFoldDB" id="A0A3N4I1H3"/>
<proteinExistence type="predicted"/>
<evidence type="ECO:0000256" key="1">
    <source>
        <dbReference type="SAM" id="MobiDB-lite"/>
    </source>
</evidence>
<accession>A0A3N4I1H3</accession>
<keyword evidence="3" id="KW-1185">Reference proteome</keyword>
<dbReference type="Proteomes" id="UP000275078">
    <property type="component" value="Unassembled WGS sequence"/>
</dbReference>
<evidence type="ECO:0000313" key="3">
    <source>
        <dbReference type="Proteomes" id="UP000275078"/>
    </source>
</evidence>
<organism evidence="2 3">
    <name type="scientific">Ascobolus immersus RN42</name>
    <dbReference type="NCBI Taxonomy" id="1160509"/>
    <lineage>
        <taxon>Eukaryota</taxon>
        <taxon>Fungi</taxon>
        <taxon>Dikarya</taxon>
        <taxon>Ascomycota</taxon>
        <taxon>Pezizomycotina</taxon>
        <taxon>Pezizomycetes</taxon>
        <taxon>Pezizales</taxon>
        <taxon>Ascobolaceae</taxon>
        <taxon>Ascobolus</taxon>
    </lineage>
</organism>
<name>A0A3N4I1H3_ASCIM</name>
<dbReference type="EMBL" id="ML119710">
    <property type="protein sequence ID" value="RPA78538.1"/>
    <property type="molecule type" value="Genomic_DNA"/>
</dbReference>
<gene>
    <name evidence="2" type="ORF">BJ508DRAFT_416511</name>
</gene>
<sequence length="69" mass="7736">MSPYLNVLTTNHKATQNSNATSAPNDQTQREVALRTRINTYEGLFCEYESGCTDDEQGDRDASQAQQNH</sequence>
<evidence type="ECO:0000313" key="2">
    <source>
        <dbReference type="EMBL" id="RPA78538.1"/>
    </source>
</evidence>
<feature type="region of interest" description="Disordered" evidence="1">
    <location>
        <begin position="1"/>
        <end position="30"/>
    </location>
</feature>